<keyword evidence="4" id="KW-0804">Transcription</keyword>
<feature type="domain" description="RNA polymerase sigma-70 region 2" evidence="5">
    <location>
        <begin position="25"/>
        <end position="84"/>
    </location>
</feature>
<name>A0ABY9EPB5_9PSED</name>
<dbReference type="InterPro" id="IPR013324">
    <property type="entry name" value="RNA_pol_sigma_r3/r4-like"/>
</dbReference>
<evidence type="ECO:0000256" key="3">
    <source>
        <dbReference type="ARBA" id="ARBA00023082"/>
    </source>
</evidence>
<dbReference type="InterPro" id="IPR014284">
    <property type="entry name" value="RNA_pol_sigma-70_dom"/>
</dbReference>
<dbReference type="NCBIfam" id="TIGR02937">
    <property type="entry name" value="sigma70-ECF"/>
    <property type="match status" value="1"/>
</dbReference>
<dbReference type="InterPro" id="IPR007627">
    <property type="entry name" value="RNA_pol_sigma70_r2"/>
</dbReference>
<organism evidence="7 8">
    <name type="scientific">Pseudomonas cucumis</name>
    <dbReference type="NCBI Taxonomy" id="2954082"/>
    <lineage>
        <taxon>Bacteria</taxon>
        <taxon>Pseudomonadati</taxon>
        <taxon>Pseudomonadota</taxon>
        <taxon>Gammaproteobacteria</taxon>
        <taxon>Pseudomonadales</taxon>
        <taxon>Pseudomonadaceae</taxon>
        <taxon>Pseudomonas</taxon>
    </lineage>
</organism>
<evidence type="ECO:0000259" key="5">
    <source>
        <dbReference type="Pfam" id="PF04542"/>
    </source>
</evidence>
<keyword evidence="8" id="KW-1185">Reference proteome</keyword>
<reference evidence="7 8" key="1">
    <citation type="submission" date="2023-02" db="EMBL/GenBank/DDBJ databases">
        <title>Evolution of Hrp T3SS in non-pathogenic Pseudomonas fluorescens.</title>
        <authorList>
            <person name="Liao K."/>
            <person name="Wei H."/>
            <person name="Gu Y."/>
        </authorList>
    </citation>
    <scope>NUCLEOTIDE SEQUENCE [LARGE SCALE GENOMIC DNA]</scope>
    <source>
        <strain evidence="7 8">FP1935</strain>
    </source>
</reference>
<dbReference type="SUPFAM" id="SSF88659">
    <property type="entry name" value="Sigma3 and sigma4 domains of RNA polymerase sigma factors"/>
    <property type="match status" value="1"/>
</dbReference>
<dbReference type="CDD" id="cd06171">
    <property type="entry name" value="Sigma70_r4"/>
    <property type="match status" value="1"/>
</dbReference>
<dbReference type="PANTHER" id="PTHR43133">
    <property type="entry name" value="RNA POLYMERASE ECF-TYPE SIGMA FACTO"/>
    <property type="match status" value="1"/>
</dbReference>
<dbReference type="Pfam" id="PF04542">
    <property type="entry name" value="Sigma70_r2"/>
    <property type="match status" value="1"/>
</dbReference>
<dbReference type="Gene3D" id="1.10.10.10">
    <property type="entry name" value="Winged helix-like DNA-binding domain superfamily/Winged helix DNA-binding domain"/>
    <property type="match status" value="1"/>
</dbReference>
<sequence>MELSSVQPDVMGSIHLDVGALARNSERKLRSFITQRVFNAADVDDLMQMTYLEALRNQHKFIGASKPETWLFGIAMNLVRNHFKCMYSQPPCSELEESGADNLEHGHDPSHVSDHQRILSRTLKAIGELSEDMRNVMNLVVETDISYQDAADSLGVPIGTVRSRLSRAREQLKASVFAGAVYS</sequence>
<dbReference type="EMBL" id="CP117454">
    <property type="protein sequence ID" value="WLG82427.1"/>
    <property type="molecule type" value="Genomic_DNA"/>
</dbReference>
<evidence type="ECO:0000259" key="6">
    <source>
        <dbReference type="Pfam" id="PF08281"/>
    </source>
</evidence>
<evidence type="ECO:0000313" key="7">
    <source>
        <dbReference type="EMBL" id="WLG82427.1"/>
    </source>
</evidence>
<accession>A0ABY9EPB5</accession>
<evidence type="ECO:0000313" key="8">
    <source>
        <dbReference type="Proteomes" id="UP001239418"/>
    </source>
</evidence>
<dbReference type="Proteomes" id="UP001239418">
    <property type="component" value="Chromosome"/>
</dbReference>
<keyword evidence="3" id="KW-0731">Sigma factor</keyword>
<feature type="domain" description="RNA polymerase sigma factor 70 region 4 type 2" evidence="6">
    <location>
        <begin position="123"/>
        <end position="172"/>
    </location>
</feature>
<dbReference type="RefSeq" id="WP_305445554.1">
    <property type="nucleotide sequence ID" value="NZ_CP117453.1"/>
</dbReference>
<dbReference type="InterPro" id="IPR036388">
    <property type="entry name" value="WH-like_DNA-bd_sf"/>
</dbReference>
<dbReference type="InterPro" id="IPR039425">
    <property type="entry name" value="RNA_pol_sigma-70-like"/>
</dbReference>
<evidence type="ECO:0000256" key="2">
    <source>
        <dbReference type="ARBA" id="ARBA00023015"/>
    </source>
</evidence>
<dbReference type="PANTHER" id="PTHR43133:SF51">
    <property type="entry name" value="RNA POLYMERASE SIGMA FACTOR"/>
    <property type="match status" value="1"/>
</dbReference>
<keyword evidence="2" id="KW-0805">Transcription regulation</keyword>
<proteinExistence type="inferred from homology"/>
<comment type="similarity">
    <text evidence="1">Belongs to the sigma-70 factor family. ECF subfamily.</text>
</comment>
<evidence type="ECO:0000256" key="4">
    <source>
        <dbReference type="ARBA" id="ARBA00023163"/>
    </source>
</evidence>
<protein>
    <submittedName>
        <fullName evidence="7">Sigma-70 family RNA polymerase sigma factor</fullName>
    </submittedName>
</protein>
<evidence type="ECO:0000256" key="1">
    <source>
        <dbReference type="ARBA" id="ARBA00010641"/>
    </source>
</evidence>
<gene>
    <name evidence="7" type="ORF">PSH97_14875</name>
</gene>
<dbReference type="SUPFAM" id="SSF88946">
    <property type="entry name" value="Sigma2 domain of RNA polymerase sigma factors"/>
    <property type="match status" value="1"/>
</dbReference>
<dbReference type="InterPro" id="IPR013325">
    <property type="entry name" value="RNA_pol_sigma_r2"/>
</dbReference>
<dbReference type="Pfam" id="PF08281">
    <property type="entry name" value="Sigma70_r4_2"/>
    <property type="match status" value="1"/>
</dbReference>
<dbReference type="InterPro" id="IPR013249">
    <property type="entry name" value="RNA_pol_sigma70_r4_t2"/>
</dbReference>
<dbReference type="Gene3D" id="1.10.1740.10">
    <property type="match status" value="1"/>
</dbReference>